<dbReference type="Proteomes" id="UP000501090">
    <property type="component" value="Chromosome"/>
</dbReference>
<proteinExistence type="predicted"/>
<dbReference type="PANTHER" id="PTHR43861">
    <property type="entry name" value="TRANS-ACONITATE 2-METHYLTRANSFERASE-RELATED"/>
    <property type="match status" value="1"/>
</dbReference>
<gene>
    <name evidence="1" type="ORF">DN92_01660</name>
</gene>
<dbReference type="EMBL" id="CP028940">
    <property type="protein sequence ID" value="QKM59851.1"/>
    <property type="molecule type" value="Genomic_DNA"/>
</dbReference>
<dbReference type="SUPFAM" id="SSF53335">
    <property type="entry name" value="S-adenosyl-L-methionine-dependent methyltransferases"/>
    <property type="match status" value="1"/>
</dbReference>
<evidence type="ECO:0000313" key="2">
    <source>
        <dbReference type="Proteomes" id="UP000501090"/>
    </source>
</evidence>
<dbReference type="CDD" id="cd02440">
    <property type="entry name" value="AdoMet_MTases"/>
    <property type="match status" value="1"/>
</dbReference>
<accession>A0A6M9PHD5</accession>
<dbReference type="Gene3D" id="3.40.50.150">
    <property type="entry name" value="Vaccinia Virus protein VP39"/>
    <property type="match status" value="1"/>
</dbReference>
<dbReference type="RefSeq" id="WP_173959621.1">
    <property type="nucleotide sequence ID" value="NZ_CBCSCC010000006.1"/>
</dbReference>
<protein>
    <recommendedName>
        <fullName evidence="3">Methyltransferase type 12</fullName>
    </recommendedName>
</protein>
<name>A0A6M9PHD5_9BURK</name>
<evidence type="ECO:0000313" key="1">
    <source>
        <dbReference type="EMBL" id="QKM59851.1"/>
    </source>
</evidence>
<dbReference type="InterPro" id="IPR029063">
    <property type="entry name" value="SAM-dependent_MTases_sf"/>
</dbReference>
<dbReference type="AlphaFoldDB" id="A0A6M9PHD5"/>
<dbReference type="Pfam" id="PF13489">
    <property type="entry name" value="Methyltransf_23"/>
    <property type="match status" value="1"/>
</dbReference>
<organism evidence="1 2">
    <name type="scientific">Polynucleobacter arcticus</name>
    <dbReference type="NCBI Taxonomy" id="1743165"/>
    <lineage>
        <taxon>Bacteria</taxon>
        <taxon>Pseudomonadati</taxon>
        <taxon>Pseudomonadota</taxon>
        <taxon>Betaproteobacteria</taxon>
        <taxon>Burkholderiales</taxon>
        <taxon>Burkholderiaceae</taxon>
        <taxon>Polynucleobacter</taxon>
    </lineage>
</organism>
<dbReference type="KEGG" id="pard:DN92_01660"/>
<keyword evidence="2" id="KW-1185">Reference proteome</keyword>
<evidence type="ECO:0008006" key="3">
    <source>
        <dbReference type="Google" id="ProtNLM"/>
    </source>
</evidence>
<reference evidence="1 2" key="1">
    <citation type="submission" date="2018-04" db="EMBL/GenBank/DDBJ databases">
        <title>Polynucleobacter sp. UK-Long2-W17 genome.</title>
        <authorList>
            <person name="Hahn M.W."/>
        </authorList>
    </citation>
    <scope>NUCLEOTIDE SEQUENCE [LARGE SCALE GENOMIC DNA]</scope>
    <source>
        <strain evidence="1 2">UK-Long2-W17</strain>
    </source>
</reference>
<sequence>MKTATCLNCSHASPLFFKAEDYNRRVSKESFPYYRCPNCKLVFLDPVPNNLGEYYQTDYYDVPNSISEHDARAKNLQQWKIDLVNRFAKKGKLLEIGPAYGLFSHLAKQSGFDVTAIEMDARCCEYLRDIVGINVVNDMDTSAALSRLPKFDVIVFWQVLEHLVDPMTVLDLAAEHLSPGGVLIFDTPNPNAFQFRVLGKYWTHIDAPRHVTLIPIELVSERLKAAGLQPELITSSDKSANGFNGFGWAFSFKNFFASEILGSIVHLFGRVLAKILIPIERTGWRGSTYTVVFRRPKI</sequence>